<dbReference type="PANTHER" id="PTHR43015">
    <property type="entry name" value="D-RIBITOL-5-PHOSPHATE CYTIDYLYLTRANSFERASE"/>
    <property type="match status" value="1"/>
</dbReference>
<keyword evidence="3" id="KW-0548">Nucleotidyltransferase</keyword>
<dbReference type="GO" id="GO:0008299">
    <property type="term" value="P:isoprenoid biosynthetic process"/>
    <property type="evidence" value="ECO:0007669"/>
    <property type="project" value="InterPro"/>
</dbReference>
<keyword evidence="6" id="KW-1185">Reference proteome</keyword>
<dbReference type="InterPro" id="IPR029044">
    <property type="entry name" value="Nucleotide-diphossugar_trans"/>
</dbReference>
<sequence>MGTASLADVAVILPAAGSGLRFSTSQQQQQQQSTKLPNNSSSSSTAITTLNSPDNCSSFACSPKQYIPVGEDHSPLLIHTVDSFSKIPWISQILVLVQDSYLESTKSLIGHYGSRTSMLKTTVAVGAASRHITIRNGVRELEKQLPAPVPAPVPSLVIVHDAVRPFVDEAVCQAVVEEARKHGACGVFAPLVSTILRIDANGFMAEALPRHDLFASEMPQAFSFENLKIAYNSASTDELNNGTECLALVHKYTGCQVKMLPVDPNKYFKVTFEKDLLAVNAMMASERERKGLLHMGPISRNGSSEDFVRDARQAPPSRSTSSSSIPSDYP</sequence>
<dbReference type="GO" id="GO:0005829">
    <property type="term" value="C:cytosol"/>
    <property type="evidence" value="ECO:0007669"/>
    <property type="project" value="TreeGrafter"/>
</dbReference>
<feature type="region of interest" description="Disordered" evidence="4">
    <location>
        <begin position="292"/>
        <end position="330"/>
    </location>
</feature>
<dbReference type="OrthoDB" id="414267at2759"/>
<dbReference type="GO" id="GO:0047349">
    <property type="term" value="F:D-ribitol-5-phosphate cytidylyltransferase activity"/>
    <property type="evidence" value="ECO:0007669"/>
    <property type="project" value="TreeGrafter"/>
</dbReference>
<evidence type="ECO:0000256" key="4">
    <source>
        <dbReference type="SAM" id="MobiDB-lite"/>
    </source>
</evidence>
<comment type="caution">
    <text evidence="5">The sequence shown here is derived from an EMBL/GenBank/DDBJ whole genome shotgun (WGS) entry which is preliminary data.</text>
</comment>
<evidence type="ECO:0000256" key="1">
    <source>
        <dbReference type="ARBA" id="ARBA00009789"/>
    </source>
</evidence>
<dbReference type="EMBL" id="MTYJ01000141">
    <property type="protein sequence ID" value="OQV12575.1"/>
    <property type="molecule type" value="Genomic_DNA"/>
</dbReference>
<organism evidence="5 6">
    <name type="scientific">Hypsibius exemplaris</name>
    <name type="common">Freshwater tardigrade</name>
    <dbReference type="NCBI Taxonomy" id="2072580"/>
    <lineage>
        <taxon>Eukaryota</taxon>
        <taxon>Metazoa</taxon>
        <taxon>Ecdysozoa</taxon>
        <taxon>Tardigrada</taxon>
        <taxon>Eutardigrada</taxon>
        <taxon>Parachela</taxon>
        <taxon>Hypsibioidea</taxon>
        <taxon>Hypsibiidae</taxon>
        <taxon>Hypsibius</taxon>
    </lineage>
</organism>
<accession>A0A1W0WBH8</accession>
<dbReference type="SUPFAM" id="SSF53448">
    <property type="entry name" value="Nucleotide-diphospho-sugar transferases"/>
    <property type="match status" value="1"/>
</dbReference>
<proteinExistence type="inferred from homology"/>
<dbReference type="Pfam" id="PF01128">
    <property type="entry name" value="IspD"/>
    <property type="match status" value="1"/>
</dbReference>
<dbReference type="PANTHER" id="PTHR43015:SF1">
    <property type="entry name" value="D-RIBITOL-5-PHOSPHATE CYTIDYLYLTRANSFERASE"/>
    <property type="match status" value="1"/>
</dbReference>
<gene>
    <name evidence="5" type="ORF">BV898_13144</name>
</gene>
<evidence type="ECO:0000313" key="6">
    <source>
        <dbReference type="Proteomes" id="UP000192578"/>
    </source>
</evidence>
<keyword evidence="2" id="KW-0808">Transferase</keyword>
<dbReference type="PROSITE" id="PS01295">
    <property type="entry name" value="ISPD"/>
    <property type="match status" value="1"/>
</dbReference>
<dbReference type="Gene3D" id="3.90.550.10">
    <property type="entry name" value="Spore Coat Polysaccharide Biosynthesis Protein SpsA, Chain A"/>
    <property type="match status" value="1"/>
</dbReference>
<reference evidence="6" key="1">
    <citation type="submission" date="2017-01" db="EMBL/GenBank/DDBJ databases">
        <title>Comparative genomics of anhydrobiosis in the tardigrade Hypsibius dujardini.</title>
        <authorList>
            <person name="Yoshida Y."/>
            <person name="Koutsovoulos G."/>
            <person name="Laetsch D."/>
            <person name="Stevens L."/>
            <person name="Kumar S."/>
            <person name="Horikawa D."/>
            <person name="Ishino K."/>
            <person name="Komine S."/>
            <person name="Tomita M."/>
            <person name="Blaxter M."/>
            <person name="Arakawa K."/>
        </authorList>
    </citation>
    <scope>NUCLEOTIDE SEQUENCE [LARGE SCALE GENOMIC DNA]</scope>
    <source>
        <strain evidence="6">Z151</strain>
    </source>
</reference>
<evidence type="ECO:0000313" key="5">
    <source>
        <dbReference type="EMBL" id="OQV12575.1"/>
    </source>
</evidence>
<dbReference type="InterPro" id="IPR034683">
    <property type="entry name" value="IspD/TarI"/>
</dbReference>
<comment type="similarity">
    <text evidence="1">Belongs to the IspD/TarI cytidylyltransferase family. IspD subfamily.</text>
</comment>
<feature type="compositionally biased region" description="Low complexity" evidence="4">
    <location>
        <begin position="315"/>
        <end position="330"/>
    </location>
</feature>
<dbReference type="AlphaFoldDB" id="A0A1W0WBH8"/>
<dbReference type="Proteomes" id="UP000192578">
    <property type="component" value="Unassembled WGS sequence"/>
</dbReference>
<dbReference type="GO" id="GO:0035269">
    <property type="term" value="P:protein O-linked glycosylation via mannose"/>
    <property type="evidence" value="ECO:0007669"/>
    <property type="project" value="TreeGrafter"/>
</dbReference>
<protein>
    <submittedName>
        <fullName evidence="5">Isoprenoid synthase domain-containing protein</fullName>
    </submittedName>
</protein>
<evidence type="ECO:0000256" key="2">
    <source>
        <dbReference type="ARBA" id="ARBA00022679"/>
    </source>
</evidence>
<evidence type="ECO:0000256" key="3">
    <source>
        <dbReference type="ARBA" id="ARBA00022695"/>
    </source>
</evidence>
<feature type="region of interest" description="Disordered" evidence="4">
    <location>
        <begin position="23"/>
        <end position="49"/>
    </location>
</feature>
<dbReference type="InterPro" id="IPR018294">
    <property type="entry name" value="ISPD_synthase_CS"/>
</dbReference>
<name>A0A1W0WBH8_HYPEX</name>